<organism evidence="2 3">
    <name type="scientific">Phytopseudomonas seleniipraecipitans</name>
    <dbReference type="NCBI Taxonomy" id="640205"/>
    <lineage>
        <taxon>Bacteria</taxon>
        <taxon>Pseudomonadati</taxon>
        <taxon>Pseudomonadota</taxon>
        <taxon>Gammaproteobacteria</taxon>
        <taxon>Pseudomonadales</taxon>
        <taxon>Pseudomonadaceae</taxon>
        <taxon>Phytopseudomonas</taxon>
    </lineage>
</organism>
<proteinExistence type="predicted"/>
<evidence type="ECO:0000256" key="1">
    <source>
        <dbReference type="SAM" id="MobiDB-lite"/>
    </source>
</evidence>
<accession>A0A1G7HDM7</accession>
<dbReference type="OrthoDB" id="7013761at2"/>
<feature type="compositionally biased region" description="Basic and acidic residues" evidence="1">
    <location>
        <begin position="14"/>
        <end position="41"/>
    </location>
</feature>
<dbReference type="AlphaFoldDB" id="A0A1G7HDM7"/>
<reference evidence="2 3" key="1">
    <citation type="submission" date="2016-10" db="EMBL/GenBank/DDBJ databases">
        <authorList>
            <person name="de Groot N.N."/>
        </authorList>
    </citation>
    <scope>NUCLEOTIDE SEQUENCE [LARGE SCALE GENOMIC DNA]</scope>
    <source>
        <strain evidence="2 3">LMG 25475</strain>
    </source>
</reference>
<name>A0A1G7HDM7_9GAMM</name>
<dbReference type="Proteomes" id="UP000243378">
    <property type="component" value="Unassembled WGS sequence"/>
</dbReference>
<dbReference type="RefSeq" id="WP_092364465.1">
    <property type="nucleotide sequence ID" value="NZ_FNBM01000001.1"/>
</dbReference>
<gene>
    <name evidence="2" type="ORF">SAMN05216381_0608</name>
</gene>
<dbReference type="EMBL" id="FNBM01000001">
    <property type="protein sequence ID" value="SDE98577.1"/>
    <property type="molecule type" value="Genomic_DNA"/>
</dbReference>
<sequence length="74" mass="8253">MSDSSIDRTPPNKPAEDLDGDKVNVVKKENQRSGEKTETVDRVLTPTSIKTKEQEAEKIKQAADEAKRKIDGQE</sequence>
<feature type="region of interest" description="Disordered" evidence="1">
    <location>
        <begin position="1"/>
        <end position="74"/>
    </location>
</feature>
<evidence type="ECO:0000313" key="3">
    <source>
        <dbReference type="Proteomes" id="UP000243378"/>
    </source>
</evidence>
<evidence type="ECO:0000313" key="2">
    <source>
        <dbReference type="EMBL" id="SDE98577.1"/>
    </source>
</evidence>
<protein>
    <submittedName>
        <fullName evidence="2">Uncharacterized protein</fullName>
    </submittedName>
</protein>
<feature type="compositionally biased region" description="Basic and acidic residues" evidence="1">
    <location>
        <begin position="50"/>
        <end position="74"/>
    </location>
</feature>